<dbReference type="RefSeq" id="WP_376805801.1">
    <property type="nucleotide sequence ID" value="NZ_JBHTAC010000006.1"/>
</dbReference>
<dbReference type="Pfam" id="PF13203">
    <property type="entry name" value="DUF2201_N"/>
    <property type="match status" value="1"/>
</dbReference>
<keyword evidence="4" id="KW-1185">Reference proteome</keyword>
<proteinExistence type="predicted"/>
<evidence type="ECO:0000313" key="4">
    <source>
        <dbReference type="Proteomes" id="UP001596392"/>
    </source>
</evidence>
<dbReference type="InterPro" id="IPR025154">
    <property type="entry name" value="Put_metallopeptidase_dom"/>
</dbReference>
<feature type="domain" description="Putative metallopeptidase" evidence="2">
    <location>
        <begin position="232"/>
        <end position="469"/>
    </location>
</feature>
<feature type="compositionally biased region" description="Basic and acidic residues" evidence="1">
    <location>
        <begin position="214"/>
        <end position="229"/>
    </location>
</feature>
<dbReference type="SUPFAM" id="SSF53300">
    <property type="entry name" value="vWA-like"/>
    <property type="match status" value="1"/>
</dbReference>
<accession>A0ABW2GS48</accession>
<sequence>MSRGRGASRKDPRREAFDGAARAVFQRRMFQTMNDVGYDGRSLVTSWTEDDELSRARGWARVRADGRITVNRHAPAEPAEWMWVLAHCTLHLGFGHLEPGRTADHAAQAAACLVVTRFQQQLRIGVPPFPVPAELPGADEERLAALWRDTGVPAEYAALGCGGVSSDQDLDYTPEQPRGRWARQAAATSAPPPTWSELFAVGLAEAATEAVEEAGQHRPRTDGELPPDHPWEQARRWFVSSYPLLGALAAGFKIVADAELARTWQISVAAVDAAAGEIYVNPLRRMSGPERRFTLAHEMLHAALRHGQRVGPRDPYLWNVAADYVINGWLVQMGVGELPEDVLYDPALKDHSAEEVYDLITGNLRRYRKLATLRGRGLGDMLDRPIPGVGEARRAGDVDDFCRRALLGGLAHHERSGRGLLPAGLVAEIRVLDHPPPPWDVQLAQWFDRYFTPLEPTRSYARASRRQAATPDIPRPGKARPELVERQRTFGVVLDTSGSMSSELMGRALGAIAAYALARDVPAARVVFCDAAAYDAGYLPVEDIAGRVKVRGRGGTELQPGIRLLERAEDFPADGPILIITDGECDVLRVRREHAYLMPERARLPFTPRGEVFRLR</sequence>
<feature type="region of interest" description="Disordered" evidence="1">
    <location>
        <begin position="210"/>
        <end position="229"/>
    </location>
</feature>
<dbReference type="Proteomes" id="UP001596392">
    <property type="component" value="Unassembled WGS sequence"/>
</dbReference>
<protein>
    <recommendedName>
        <fullName evidence="2">Putative metallopeptidase domain-containing protein</fullName>
    </recommendedName>
</protein>
<organism evidence="3 4">
    <name type="scientific">Catellatospora aurea</name>
    <dbReference type="NCBI Taxonomy" id="1337874"/>
    <lineage>
        <taxon>Bacteria</taxon>
        <taxon>Bacillati</taxon>
        <taxon>Actinomycetota</taxon>
        <taxon>Actinomycetes</taxon>
        <taxon>Micromonosporales</taxon>
        <taxon>Micromonosporaceae</taxon>
        <taxon>Catellatospora</taxon>
    </lineage>
</organism>
<gene>
    <name evidence="3" type="ORF">ACFQO7_07935</name>
</gene>
<dbReference type="PANTHER" id="PTHR38730">
    <property type="entry name" value="SLL7028 PROTEIN"/>
    <property type="match status" value="1"/>
</dbReference>
<evidence type="ECO:0000259" key="2">
    <source>
        <dbReference type="Pfam" id="PF13203"/>
    </source>
</evidence>
<reference evidence="4" key="1">
    <citation type="journal article" date="2019" name="Int. J. Syst. Evol. Microbiol.">
        <title>The Global Catalogue of Microorganisms (GCM) 10K type strain sequencing project: providing services to taxonomists for standard genome sequencing and annotation.</title>
        <authorList>
            <consortium name="The Broad Institute Genomics Platform"/>
            <consortium name="The Broad Institute Genome Sequencing Center for Infectious Disease"/>
            <person name="Wu L."/>
            <person name="Ma J."/>
        </authorList>
    </citation>
    <scope>NUCLEOTIDE SEQUENCE [LARGE SCALE GENOMIC DNA]</scope>
    <source>
        <strain evidence="4">CGMCC 1.9106</strain>
    </source>
</reference>
<evidence type="ECO:0000313" key="3">
    <source>
        <dbReference type="EMBL" id="MFC7242411.1"/>
    </source>
</evidence>
<dbReference type="InterPro" id="IPR036465">
    <property type="entry name" value="vWFA_dom_sf"/>
</dbReference>
<evidence type="ECO:0000256" key="1">
    <source>
        <dbReference type="SAM" id="MobiDB-lite"/>
    </source>
</evidence>
<name>A0ABW2GS48_9ACTN</name>
<dbReference type="PANTHER" id="PTHR38730:SF1">
    <property type="entry name" value="SLL7028 PROTEIN"/>
    <property type="match status" value="1"/>
</dbReference>
<comment type="caution">
    <text evidence="3">The sequence shown here is derived from an EMBL/GenBank/DDBJ whole genome shotgun (WGS) entry which is preliminary data.</text>
</comment>
<dbReference type="EMBL" id="JBHTAC010000006">
    <property type="protein sequence ID" value="MFC7242411.1"/>
    <property type="molecule type" value="Genomic_DNA"/>
</dbReference>